<dbReference type="EMBL" id="JBHSGU010000002">
    <property type="protein sequence ID" value="MFC4699865.1"/>
    <property type="molecule type" value="Genomic_DNA"/>
</dbReference>
<dbReference type="PANTHER" id="PTHR30290">
    <property type="entry name" value="PERIPLASMIC BINDING COMPONENT OF ABC TRANSPORTER"/>
    <property type="match status" value="1"/>
</dbReference>
<dbReference type="CDD" id="cd08493">
    <property type="entry name" value="PBP2_DppA_like"/>
    <property type="match status" value="1"/>
</dbReference>
<feature type="signal peptide" evidence="3">
    <location>
        <begin position="1"/>
        <end position="23"/>
    </location>
</feature>
<evidence type="ECO:0000313" key="5">
    <source>
        <dbReference type="EMBL" id="MFC4699865.1"/>
    </source>
</evidence>
<comment type="caution">
    <text evidence="5">The sequence shown here is derived from an EMBL/GenBank/DDBJ whole genome shotgun (WGS) entry which is preliminary data.</text>
</comment>
<keyword evidence="2 3" id="KW-0732">Signal</keyword>
<dbReference type="Gene3D" id="3.10.105.10">
    <property type="entry name" value="Dipeptide-binding Protein, Domain 3"/>
    <property type="match status" value="1"/>
</dbReference>
<evidence type="ECO:0000256" key="1">
    <source>
        <dbReference type="ARBA" id="ARBA00005695"/>
    </source>
</evidence>
<evidence type="ECO:0000259" key="4">
    <source>
        <dbReference type="Pfam" id="PF00496"/>
    </source>
</evidence>
<dbReference type="Pfam" id="PF00496">
    <property type="entry name" value="SBP_bac_5"/>
    <property type="match status" value="1"/>
</dbReference>
<name>A0ABV9LW69_9ALTE</name>
<keyword evidence="6" id="KW-1185">Reference proteome</keyword>
<evidence type="ECO:0000256" key="2">
    <source>
        <dbReference type="ARBA" id="ARBA00022729"/>
    </source>
</evidence>
<evidence type="ECO:0000313" key="6">
    <source>
        <dbReference type="Proteomes" id="UP001595897"/>
    </source>
</evidence>
<dbReference type="PIRSF" id="PIRSF002741">
    <property type="entry name" value="MppA"/>
    <property type="match status" value="1"/>
</dbReference>
<dbReference type="SUPFAM" id="SSF53850">
    <property type="entry name" value="Periplasmic binding protein-like II"/>
    <property type="match status" value="1"/>
</dbReference>
<reference evidence="6" key="1">
    <citation type="journal article" date="2019" name="Int. J. Syst. Evol. Microbiol.">
        <title>The Global Catalogue of Microorganisms (GCM) 10K type strain sequencing project: providing services to taxonomists for standard genome sequencing and annotation.</title>
        <authorList>
            <consortium name="The Broad Institute Genomics Platform"/>
            <consortium name="The Broad Institute Genome Sequencing Center for Infectious Disease"/>
            <person name="Wu L."/>
            <person name="Ma J."/>
        </authorList>
    </citation>
    <scope>NUCLEOTIDE SEQUENCE [LARGE SCALE GENOMIC DNA]</scope>
    <source>
        <strain evidence="6">KACC 12507</strain>
    </source>
</reference>
<dbReference type="PANTHER" id="PTHR30290:SF38">
    <property type="entry name" value="D,D-DIPEPTIDE-BINDING PERIPLASMIC PROTEIN DDPA-RELATED"/>
    <property type="match status" value="1"/>
</dbReference>
<dbReference type="Gene3D" id="3.90.76.10">
    <property type="entry name" value="Dipeptide-binding Protein, Domain 1"/>
    <property type="match status" value="1"/>
</dbReference>
<feature type="domain" description="Solute-binding protein family 5" evidence="4">
    <location>
        <begin position="78"/>
        <end position="456"/>
    </location>
</feature>
<evidence type="ECO:0000256" key="3">
    <source>
        <dbReference type="SAM" id="SignalP"/>
    </source>
</evidence>
<dbReference type="InterPro" id="IPR030678">
    <property type="entry name" value="Peptide/Ni-bd"/>
</dbReference>
<dbReference type="RefSeq" id="WP_382406791.1">
    <property type="nucleotide sequence ID" value="NZ_JBHSGU010000002.1"/>
</dbReference>
<accession>A0ABV9LW69</accession>
<gene>
    <name evidence="5" type="ORF">ACFO4O_06835</name>
</gene>
<dbReference type="InterPro" id="IPR039424">
    <property type="entry name" value="SBP_5"/>
</dbReference>
<feature type="chain" id="PRO_5046713517" evidence="3">
    <location>
        <begin position="24"/>
        <end position="540"/>
    </location>
</feature>
<dbReference type="Proteomes" id="UP001595897">
    <property type="component" value="Unassembled WGS sequence"/>
</dbReference>
<dbReference type="PROSITE" id="PS51257">
    <property type="entry name" value="PROKAR_LIPOPROTEIN"/>
    <property type="match status" value="1"/>
</dbReference>
<organism evidence="5 6">
    <name type="scientific">Glaciecola siphonariae</name>
    <dbReference type="NCBI Taxonomy" id="521012"/>
    <lineage>
        <taxon>Bacteria</taxon>
        <taxon>Pseudomonadati</taxon>
        <taxon>Pseudomonadota</taxon>
        <taxon>Gammaproteobacteria</taxon>
        <taxon>Alteromonadales</taxon>
        <taxon>Alteromonadaceae</taxon>
        <taxon>Glaciecola</taxon>
    </lineage>
</organism>
<proteinExistence type="inferred from homology"/>
<sequence>MSLCLTKRYYNACLCMACLFLFGCEKQTLHDINAITFCSESNPGSFNPQLDTSSTTADASAHQIYDRLLEFNPSNGIIEPGLASSWLVSSDGLTYTFQLRRGVEFHNTDYFTPTRTFNADDVIFSIDRWRNAAHPYHDVGGGNYPYFDSLRLDQRIKSVERINGYRVEITLFRPDSSFLANLATDFAVILSEEYAIELMAKGRPTDLDRLPIGTGPYKFREFRQNQYIRFERHENYFSPSDGPDQLVFDITAKSSLRMAKLITGECDAVAFPSQSDLSVIEDRPDLTLLEKPGLNIGFWAFNTSKAPFNNPKVRQALALAVDKTSLLDAVYLGQATRAKSLVPSASWAYQSNASEFGYNPVRARELLDEAGVPYNFSMDIWAMPVQRAYNPNALKMAQLMKSYLSDVGITVNIVSYDWNIFRENLRLGMHDSVLIGWNADNGDPDNFYRPLLTCDAIPSGTNRAMWCNRTYDALVEQALLTDDFDKRTAIYHQANALIFEQMPLMPIAHAFQYQAVRSNVQNMQINPFGGIRFDEVGRNK</sequence>
<protein>
    <submittedName>
        <fullName evidence="5">ABC transporter substrate-binding protein</fullName>
    </submittedName>
</protein>
<comment type="similarity">
    <text evidence="1">Belongs to the bacterial solute-binding protein 5 family.</text>
</comment>
<dbReference type="InterPro" id="IPR000914">
    <property type="entry name" value="SBP_5_dom"/>
</dbReference>
<dbReference type="Gene3D" id="3.40.190.10">
    <property type="entry name" value="Periplasmic binding protein-like II"/>
    <property type="match status" value="1"/>
</dbReference>